<gene>
    <name evidence="2" type="ORF">PFISCL1PPCAC_26561</name>
</gene>
<reference evidence="2" key="1">
    <citation type="submission" date="2023-10" db="EMBL/GenBank/DDBJ databases">
        <title>Genome assembly of Pristionchus species.</title>
        <authorList>
            <person name="Yoshida K."/>
            <person name="Sommer R.J."/>
        </authorList>
    </citation>
    <scope>NUCLEOTIDE SEQUENCE</scope>
    <source>
        <strain evidence="2">RS5133</strain>
    </source>
</reference>
<dbReference type="Gene3D" id="1.20.5.340">
    <property type="match status" value="1"/>
</dbReference>
<accession>A0AAV5WX76</accession>
<proteinExistence type="predicted"/>
<protein>
    <submittedName>
        <fullName evidence="2">Uncharacterized protein</fullName>
    </submittedName>
</protein>
<comment type="caution">
    <text evidence="2">The sequence shown here is derived from an EMBL/GenBank/DDBJ whole genome shotgun (WGS) entry which is preliminary data.</text>
</comment>
<dbReference type="Proteomes" id="UP001432322">
    <property type="component" value="Unassembled WGS sequence"/>
</dbReference>
<keyword evidence="3" id="KW-1185">Reference proteome</keyword>
<dbReference type="EMBL" id="BTSY01000007">
    <property type="protein sequence ID" value="GMT35264.1"/>
    <property type="molecule type" value="Genomic_DNA"/>
</dbReference>
<sequence length="160" mass="18762">MRSLAALGILVCVGSYVNGATSERTPASAETGHDVASIADEVNEDLGTQENQLAPLSKRFDPYPYDGYPSRDDFHKRFETLDKRFDSYQKRFDGYQKRFDSYEKRLDPYQKRFDGYQKRFDPFQKRFDAYSKRFDPIRSLRLRQQHFSPIDTRAFFVALG</sequence>
<organism evidence="2 3">
    <name type="scientific">Pristionchus fissidentatus</name>
    <dbReference type="NCBI Taxonomy" id="1538716"/>
    <lineage>
        <taxon>Eukaryota</taxon>
        <taxon>Metazoa</taxon>
        <taxon>Ecdysozoa</taxon>
        <taxon>Nematoda</taxon>
        <taxon>Chromadorea</taxon>
        <taxon>Rhabditida</taxon>
        <taxon>Rhabditina</taxon>
        <taxon>Diplogasteromorpha</taxon>
        <taxon>Diplogasteroidea</taxon>
        <taxon>Neodiplogasteridae</taxon>
        <taxon>Pristionchus</taxon>
    </lineage>
</organism>
<dbReference type="AlphaFoldDB" id="A0AAV5WX76"/>
<keyword evidence="1" id="KW-0732">Signal</keyword>
<evidence type="ECO:0000313" key="2">
    <source>
        <dbReference type="EMBL" id="GMT35264.1"/>
    </source>
</evidence>
<name>A0AAV5WX76_9BILA</name>
<feature type="signal peptide" evidence="1">
    <location>
        <begin position="1"/>
        <end position="19"/>
    </location>
</feature>
<dbReference type="SUPFAM" id="SSF57997">
    <property type="entry name" value="Tropomyosin"/>
    <property type="match status" value="1"/>
</dbReference>
<evidence type="ECO:0000256" key="1">
    <source>
        <dbReference type="SAM" id="SignalP"/>
    </source>
</evidence>
<evidence type="ECO:0000313" key="3">
    <source>
        <dbReference type="Proteomes" id="UP001432322"/>
    </source>
</evidence>
<feature type="chain" id="PRO_5043327535" evidence="1">
    <location>
        <begin position="20"/>
        <end position="160"/>
    </location>
</feature>